<dbReference type="EMBL" id="JAPQKI010000006">
    <property type="protein sequence ID" value="KAJ5095285.1"/>
    <property type="molecule type" value="Genomic_DNA"/>
</dbReference>
<reference evidence="1" key="1">
    <citation type="submission" date="2022-11" db="EMBL/GenBank/DDBJ databases">
        <authorList>
            <person name="Petersen C."/>
        </authorList>
    </citation>
    <scope>NUCLEOTIDE SEQUENCE</scope>
    <source>
        <strain evidence="1">IBT 30761</strain>
    </source>
</reference>
<dbReference type="Proteomes" id="UP001149074">
    <property type="component" value="Unassembled WGS sequence"/>
</dbReference>
<dbReference type="AlphaFoldDB" id="A0A9W9F7X8"/>
<dbReference type="GeneID" id="81359048"/>
<evidence type="ECO:0000313" key="1">
    <source>
        <dbReference type="EMBL" id="KAJ5095285.1"/>
    </source>
</evidence>
<name>A0A9W9F7X8_9EURO</name>
<sequence>MNAVVTGQGRDSEVQDGWGRDVCMSRTAGFWWDMSQEENTSTQHARMRAGRNILFEIRKFDNFPSPAPGGWLTYQADRKFHDILIIPKFVPDGFKKGGHNANMFSFDGEVDRRPDDTNVMVSVNDRSQRDLIKRFDSTDINWTAIEKQLFMWAKLSRLGKELRLKTSVTSVNYIEDTSPLPSNSVPFLSRTLPDPIDIPGLHDVAVEEYSGWQESRVSSEALKDDIRKARDLVLANGLDLKQIHGDQDPDFFIKQGVKVGVARRFVCEITEWVKILKRAVTEIN</sequence>
<comment type="caution">
    <text evidence="1">The sequence shown here is derived from an EMBL/GenBank/DDBJ whole genome shotgun (WGS) entry which is preliminary data.</text>
</comment>
<accession>A0A9W9F7X8</accession>
<reference evidence="1" key="2">
    <citation type="journal article" date="2023" name="IMA Fungus">
        <title>Comparative genomic study of the Penicillium genus elucidates a diverse pangenome and 15 lateral gene transfer events.</title>
        <authorList>
            <person name="Petersen C."/>
            <person name="Sorensen T."/>
            <person name="Nielsen M.R."/>
            <person name="Sondergaard T.E."/>
            <person name="Sorensen J.L."/>
            <person name="Fitzpatrick D.A."/>
            <person name="Frisvad J.C."/>
            <person name="Nielsen K.L."/>
        </authorList>
    </citation>
    <scope>NUCLEOTIDE SEQUENCE</scope>
    <source>
        <strain evidence="1">IBT 30761</strain>
    </source>
</reference>
<dbReference type="OrthoDB" id="4232626at2759"/>
<gene>
    <name evidence="1" type="ORF">N7532_007576</name>
</gene>
<proteinExistence type="predicted"/>
<organism evidence="1 2">
    <name type="scientific">Penicillium argentinense</name>
    <dbReference type="NCBI Taxonomy" id="1131581"/>
    <lineage>
        <taxon>Eukaryota</taxon>
        <taxon>Fungi</taxon>
        <taxon>Dikarya</taxon>
        <taxon>Ascomycota</taxon>
        <taxon>Pezizomycotina</taxon>
        <taxon>Eurotiomycetes</taxon>
        <taxon>Eurotiomycetidae</taxon>
        <taxon>Eurotiales</taxon>
        <taxon>Aspergillaceae</taxon>
        <taxon>Penicillium</taxon>
    </lineage>
</organism>
<evidence type="ECO:0000313" key="2">
    <source>
        <dbReference type="Proteomes" id="UP001149074"/>
    </source>
</evidence>
<keyword evidence="2" id="KW-1185">Reference proteome</keyword>
<dbReference type="RefSeq" id="XP_056473435.1">
    <property type="nucleotide sequence ID" value="XM_056620069.1"/>
</dbReference>
<protein>
    <submittedName>
        <fullName evidence="1">Uncharacterized protein</fullName>
    </submittedName>
</protein>